<dbReference type="GO" id="GO:0005737">
    <property type="term" value="C:cytoplasm"/>
    <property type="evidence" value="ECO:0007669"/>
    <property type="project" value="TreeGrafter"/>
</dbReference>
<evidence type="ECO:0000256" key="2">
    <source>
        <dbReference type="ARBA" id="ARBA00022801"/>
    </source>
</evidence>
<sequence length="198" mass="22054">MGISRSATFAIAYLMCRDRLTLHDAYKEVQRRRNIICPNIGFFKQMIELEEKFYKRNTVRIIEPLDGVPVADVVWNELYDEMLQSMSSTNRDVLRTLHPSASSMTMRELSLNLESPTEESPRPLKKSASGNSILRKTRGDERIGWMSARGEGSGGDSSRGSSSGSTSLTSTSPSSSQTSIGQTISRETQEEILLSPLK</sequence>
<dbReference type="InterPro" id="IPR029021">
    <property type="entry name" value="Prot-tyrosine_phosphatase-like"/>
</dbReference>
<feature type="compositionally biased region" description="Low complexity" evidence="4">
    <location>
        <begin position="158"/>
        <end position="185"/>
    </location>
</feature>
<dbReference type="WBParaSite" id="MBELARI_LOCUS9433">
    <property type="protein sequence ID" value="MBELARI_LOCUS9433"/>
    <property type="gene ID" value="MBELARI_LOCUS9433"/>
</dbReference>
<name>A0AAF3FQE4_9BILA</name>
<feature type="region of interest" description="Disordered" evidence="4">
    <location>
        <begin position="105"/>
        <end position="198"/>
    </location>
</feature>
<organism evidence="6 7">
    <name type="scientific">Mesorhabditis belari</name>
    <dbReference type="NCBI Taxonomy" id="2138241"/>
    <lineage>
        <taxon>Eukaryota</taxon>
        <taxon>Metazoa</taxon>
        <taxon>Ecdysozoa</taxon>
        <taxon>Nematoda</taxon>
        <taxon>Chromadorea</taxon>
        <taxon>Rhabditida</taxon>
        <taxon>Rhabditina</taxon>
        <taxon>Rhabditomorpha</taxon>
        <taxon>Rhabditoidea</taxon>
        <taxon>Rhabditidae</taxon>
        <taxon>Mesorhabditinae</taxon>
        <taxon>Mesorhabditis</taxon>
    </lineage>
</organism>
<evidence type="ECO:0000313" key="7">
    <source>
        <dbReference type="WBParaSite" id="MBELARI_LOCUS9433"/>
    </source>
</evidence>
<keyword evidence="6" id="KW-1185">Reference proteome</keyword>
<dbReference type="InterPro" id="IPR052103">
    <property type="entry name" value="Dual_spec_Phospatases"/>
</dbReference>
<dbReference type="SUPFAM" id="SSF52799">
    <property type="entry name" value="(Phosphotyrosine protein) phosphatases II"/>
    <property type="match status" value="1"/>
</dbReference>
<evidence type="ECO:0000256" key="4">
    <source>
        <dbReference type="SAM" id="MobiDB-lite"/>
    </source>
</evidence>
<dbReference type="Pfam" id="PF00782">
    <property type="entry name" value="DSPc"/>
    <property type="match status" value="1"/>
</dbReference>
<dbReference type="Proteomes" id="UP000887575">
    <property type="component" value="Unassembled WGS sequence"/>
</dbReference>
<dbReference type="AlphaFoldDB" id="A0AAF3FQE4"/>
<reference evidence="7" key="1">
    <citation type="submission" date="2024-02" db="UniProtKB">
        <authorList>
            <consortium name="WormBaseParasite"/>
        </authorList>
    </citation>
    <scope>IDENTIFICATION</scope>
</reference>
<evidence type="ECO:0000256" key="1">
    <source>
        <dbReference type="ARBA" id="ARBA00008601"/>
    </source>
</evidence>
<keyword evidence="2" id="KW-0378">Hydrolase</keyword>
<comment type="similarity">
    <text evidence="1">Belongs to the protein-tyrosine phosphatase family. Non-receptor class dual specificity subfamily.</text>
</comment>
<dbReference type="InterPro" id="IPR000340">
    <property type="entry name" value="Dual-sp_phosphatase_cat-dom"/>
</dbReference>
<dbReference type="Gene3D" id="3.90.190.10">
    <property type="entry name" value="Protein tyrosine phosphatase superfamily"/>
    <property type="match status" value="1"/>
</dbReference>
<proteinExistence type="inferred from homology"/>
<feature type="domain" description="Dual specificity phosphatase catalytic" evidence="5">
    <location>
        <begin position="1"/>
        <end position="51"/>
    </location>
</feature>
<protein>
    <recommendedName>
        <fullName evidence="5">Dual specificity phosphatase catalytic domain-containing protein</fullName>
    </recommendedName>
</protein>
<dbReference type="PANTHER" id="PTHR45961:SF2">
    <property type="entry name" value="PROTEIN CBG09952"/>
    <property type="match status" value="1"/>
</dbReference>
<dbReference type="PANTHER" id="PTHR45961">
    <property type="entry name" value="IP21249P"/>
    <property type="match status" value="1"/>
</dbReference>
<accession>A0AAF3FQE4</accession>
<dbReference type="GO" id="GO:0004721">
    <property type="term" value="F:phosphoprotein phosphatase activity"/>
    <property type="evidence" value="ECO:0007669"/>
    <property type="project" value="UniProtKB-KW"/>
</dbReference>
<keyword evidence="3" id="KW-0904">Protein phosphatase</keyword>
<evidence type="ECO:0000313" key="6">
    <source>
        <dbReference type="Proteomes" id="UP000887575"/>
    </source>
</evidence>
<evidence type="ECO:0000256" key="3">
    <source>
        <dbReference type="ARBA" id="ARBA00022912"/>
    </source>
</evidence>
<evidence type="ECO:0000259" key="5">
    <source>
        <dbReference type="Pfam" id="PF00782"/>
    </source>
</evidence>